<dbReference type="PANTHER" id="PTHR30126:SF6">
    <property type="entry name" value="HTH-TYPE TRANSCRIPTIONAL REGULATOR CYSB-RELATED"/>
    <property type="match status" value="1"/>
</dbReference>
<dbReference type="SUPFAM" id="SSF53850">
    <property type="entry name" value="Periplasmic binding protein-like II"/>
    <property type="match status" value="1"/>
</dbReference>
<proteinExistence type="inferred from homology"/>
<gene>
    <name evidence="6" type="ORF">GPA27_07555</name>
</gene>
<comment type="similarity">
    <text evidence="1">Belongs to the LysR transcriptional regulatory family.</text>
</comment>
<keyword evidence="2" id="KW-0805">Transcription regulation</keyword>
<keyword evidence="7" id="KW-1185">Reference proteome</keyword>
<dbReference type="Gene3D" id="3.40.190.10">
    <property type="entry name" value="Periplasmic binding protein-like II"/>
    <property type="match status" value="2"/>
</dbReference>
<organism evidence="6 7">
    <name type="scientific">Aromatoleum toluolicum</name>
    <dbReference type="NCBI Taxonomy" id="90060"/>
    <lineage>
        <taxon>Bacteria</taxon>
        <taxon>Pseudomonadati</taxon>
        <taxon>Pseudomonadota</taxon>
        <taxon>Betaproteobacteria</taxon>
        <taxon>Rhodocyclales</taxon>
        <taxon>Rhodocyclaceae</taxon>
        <taxon>Aromatoleum</taxon>
    </lineage>
</organism>
<evidence type="ECO:0000256" key="2">
    <source>
        <dbReference type="ARBA" id="ARBA00023015"/>
    </source>
</evidence>
<dbReference type="SUPFAM" id="SSF46785">
    <property type="entry name" value="Winged helix' DNA-binding domain"/>
    <property type="match status" value="1"/>
</dbReference>
<reference evidence="6 7" key="1">
    <citation type="submission" date="2019-12" db="EMBL/GenBank/DDBJ databases">
        <title>Comparative genomics gives insights into the taxonomy of the Azoarcus-Aromatoleum group and reveals separate origins of nif in the plant-associated Azoarcus and non-plant-associated Aromatoleum sub-groups.</title>
        <authorList>
            <person name="Lafos M."/>
            <person name="Maluk M."/>
            <person name="Batista M."/>
            <person name="Junghare M."/>
            <person name="Carmona M."/>
            <person name="Faoro H."/>
            <person name="Cruz L.M."/>
            <person name="Battistoni F."/>
            <person name="De Souza E."/>
            <person name="Pedrosa F."/>
            <person name="Chen W.-M."/>
            <person name="Poole P.S."/>
            <person name="Dixon R.A."/>
            <person name="James E.K."/>
        </authorList>
    </citation>
    <scope>NUCLEOTIDE SEQUENCE [LARGE SCALE GENOMIC DNA]</scope>
    <source>
        <strain evidence="6 7">T</strain>
    </source>
</reference>
<evidence type="ECO:0000256" key="4">
    <source>
        <dbReference type="ARBA" id="ARBA00023163"/>
    </source>
</evidence>
<dbReference type="CDD" id="cd08413">
    <property type="entry name" value="PBP2_CysB_like"/>
    <property type="match status" value="1"/>
</dbReference>
<keyword evidence="4" id="KW-0804">Transcription</keyword>
<dbReference type="InterPro" id="IPR000847">
    <property type="entry name" value="LysR_HTH_N"/>
</dbReference>
<dbReference type="PROSITE" id="PS50931">
    <property type="entry name" value="HTH_LYSR"/>
    <property type="match status" value="1"/>
</dbReference>
<sequence>MNFQQLRIIRETVRRNFNLTEVANALFTSQSGVSKHIKDLEDELGVELFVRKGKRLLGLTDPGRELVVMVERMLLDAGNIKRLAEQYSNRDEGRLTVVTTHTQARYALPQVVTEFKKAYPKVLLKLHQGSPEEIVSMLLDGQADIGIATEALSDVPELASFPYYSWHHSVIVPAGHPLDNATPLTLEAIAEYPLITYHEGFTGRSIIDRAFAAAGLLPDVAMSAMDADVIKTYVELGLGVGIVASMAFQPGREGELRQLDSSHLFPANTTRIAVRRGHYLRGFAYRFIEMCSPTLTEATVRSSVTPAGNGHAEE</sequence>
<comment type="caution">
    <text evidence="6">The sequence shown here is derived from an EMBL/GenBank/DDBJ whole genome shotgun (WGS) entry which is preliminary data.</text>
</comment>
<evidence type="ECO:0000313" key="6">
    <source>
        <dbReference type="EMBL" id="NMF97239.1"/>
    </source>
</evidence>
<dbReference type="Pfam" id="PF03466">
    <property type="entry name" value="LysR_substrate"/>
    <property type="match status" value="1"/>
</dbReference>
<dbReference type="PRINTS" id="PR00039">
    <property type="entry name" value="HTHLYSR"/>
</dbReference>
<evidence type="ECO:0000313" key="7">
    <source>
        <dbReference type="Proteomes" id="UP000634522"/>
    </source>
</evidence>
<feature type="domain" description="HTH lysR-type" evidence="5">
    <location>
        <begin position="1"/>
        <end position="59"/>
    </location>
</feature>
<name>A0ABX1NDA5_9RHOO</name>
<dbReference type="InterPro" id="IPR011991">
    <property type="entry name" value="ArsR-like_HTH"/>
</dbReference>
<dbReference type="Proteomes" id="UP000634522">
    <property type="component" value="Unassembled WGS sequence"/>
</dbReference>
<dbReference type="EMBL" id="WTVS01000012">
    <property type="protein sequence ID" value="NMF97239.1"/>
    <property type="molecule type" value="Genomic_DNA"/>
</dbReference>
<dbReference type="CDD" id="cd00090">
    <property type="entry name" value="HTH_ARSR"/>
    <property type="match status" value="1"/>
</dbReference>
<dbReference type="PANTHER" id="PTHR30126">
    <property type="entry name" value="HTH-TYPE TRANSCRIPTIONAL REGULATOR"/>
    <property type="match status" value="1"/>
</dbReference>
<keyword evidence="3" id="KW-0238">DNA-binding</keyword>
<evidence type="ECO:0000259" key="5">
    <source>
        <dbReference type="PROSITE" id="PS50931"/>
    </source>
</evidence>
<evidence type="ECO:0000256" key="3">
    <source>
        <dbReference type="ARBA" id="ARBA00023125"/>
    </source>
</evidence>
<dbReference type="Pfam" id="PF00126">
    <property type="entry name" value="HTH_1"/>
    <property type="match status" value="1"/>
</dbReference>
<dbReference type="NCBIfam" id="NF009327">
    <property type="entry name" value="PRK12684.1"/>
    <property type="match status" value="1"/>
</dbReference>
<accession>A0ABX1NDA5</accession>
<dbReference type="InterPro" id="IPR005119">
    <property type="entry name" value="LysR_subst-bd"/>
</dbReference>
<dbReference type="Gene3D" id="1.10.10.10">
    <property type="entry name" value="Winged helix-like DNA-binding domain superfamily/Winged helix DNA-binding domain"/>
    <property type="match status" value="1"/>
</dbReference>
<dbReference type="RefSeq" id="WP_169139125.1">
    <property type="nucleotide sequence ID" value="NZ_WTVS01000012.1"/>
</dbReference>
<dbReference type="InterPro" id="IPR037423">
    <property type="entry name" value="CysB_PBP2"/>
</dbReference>
<evidence type="ECO:0000256" key="1">
    <source>
        <dbReference type="ARBA" id="ARBA00009437"/>
    </source>
</evidence>
<dbReference type="InterPro" id="IPR036390">
    <property type="entry name" value="WH_DNA-bd_sf"/>
</dbReference>
<protein>
    <submittedName>
        <fullName evidence="6">CysB family HTH-type transcriptional regulator</fullName>
    </submittedName>
</protein>
<dbReference type="InterPro" id="IPR036388">
    <property type="entry name" value="WH-like_DNA-bd_sf"/>
</dbReference>